<keyword evidence="2" id="KW-1185">Reference proteome</keyword>
<dbReference type="RefSeq" id="WP_337712699.1">
    <property type="nucleotide sequence ID" value="NZ_JBBEGL010000002.1"/>
</dbReference>
<dbReference type="Pfam" id="PF14539">
    <property type="entry name" value="DUF4442"/>
    <property type="match status" value="1"/>
</dbReference>
<dbReference type="Proteomes" id="UP001370100">
    <property type="component" value="Unassembled WGS sequence"/>
</dbReference>
<gene>
    <name evidence="1" type="ORF">WCD41_07080</name>
</gene>
<dbReference type="CDD" id="cd03443">
    <property type="entry name" value="PaaI_thioesterase"/>
    <property type="match status" value="1"/>
</dbReference>
<comment type="caution">
    <text evidence="1">The sequence shown here is derived from an EMBL/GenBank/DDBJ whole genome shotgun (WGS) entry which is preliminary data.</text>
</comment>
<dbReference type="InterPro" id="IPR027961">
    <property type="entry name" value="DUF4442"/>
</dbReference>
<protein>
    <submittedName>
        <fullName evidence="1">Hotdog fold domain-containing protein</fullName>
    </submittedName>
</protein>
<evidence type="ECO:0000313" key="1">
    <source>
        <dbReference type="EMBL" id="MEJ2886211.1"/>
    </source>
</evidence>
<evidence type="ECO:0000313" key="2">
    <source>
        <dbReference type="Proteomes" id="UP001370100"/>
    </source>
</evidence>
<accession>A0ABU8N1F0</accession>
<name>A0ABU8N1F0_9PSEU</name>
<dbReference type="InterPro" id="IPR029069">
    <property type="entry name" value="HotDog_dom_sf"/>
</dbReference>
<dbReference type="EMBL" id="JBBEGL010000002">
    <property type="protein sequence ID" value="MEJ2886211.1"/>
    <property type="molecule type" value="Genomic_DNA"/>
</dbReference>
<dbReference type="Gene3D" id="3.10.129.10">
    <property type="entry name" value="Hotdog Thioesterase"/>
    <property type="match status" value="1"/>
</dbReference>
<organism evidence="1 2">
    <name type="scientific">Actinomycetospora aeridis</name>
    <dbReference type="NCBI Taxonomy" id="3129231"/>
    <lineage>
        <taxon>Bacteria</taxon>
        <taxon>Bacillati</taxon>
        <taxon>Actinomycetota</taxon>
        <taxon>Actinomycetes</taxon>
        <taxon>Pseudonocardiales</taxon>
        <taxon>Pseudonocardiaceae</taxon>
        <taxon>Actinomycetospora</taxon>
    </lineage>
</organism>
<reference evidence="1 2" key="1">
    <citation type="submission" date="2024-03" db="EMBL/GenBank/DDBJ databases">
        <title>Actinomycetospora sp. OC33-EN06, a novel actinomycete isolated from wild orchid (Aerides multiflora).</title>
        <authorList>
            <person name="Suriyachadkun C."/>
        </authorList>
    </citation>
    <scope>NUCLEOTIDE SEQUENCE [LARGE SCALE GENOMIC DNA]</scope>
    <source>
        <strain evidence="1 2">OC33-EN06</strain>
    </source>
</reference>
<sequence length="169" mass="18145">MSTPSVLGAWHRLSGSWPGRLLVSAAVWLRAPYFLTAAPMIRDLAPGRAEVSLRNWWLVHNHLGTVHAIASCNLAEYAMGVLAEATTPASHRWIPRGMTVRYLAKADTDLLAVATFPQAPTFGDEGEDVDADVTITDARGQEVVHATITLRISPRPSRLPASATASAPA</sequence>
<proteinExistence type="predicted"/>
<dbReference type="SUPFAM" id="SSF54637">
    <property type="entry name" value="Thioesterase/thiol ester dehydrase-isomerase"/>
    <property type="match status" value="1"/>
</dbReference>